<dbReference type="InterPro" id="IPR005829">
    <property type="entry name" value="Sugar_transporter_CS"/>
</dbReference>
<feature type="transmembrane region" description="Helical" evidence="7">
    <location>
        <begin position="403"/>
        <end position="423"/>
    </location>
</feature>
<evidence type="ECO:0000259" key="8">
    <source>
        <dbReference type="PROSITE" id="PS50850"/>
    </source>
</evidence>
<evidence type="ECO:0000256" key="2">
    <source>
        <dbReference type="ARBA" id="ARBA00022448"/>
    </source>
</evidence>
<dbReference type="PRINTS" id="PR01035">
    <property type="entry name" value="TCRTETA"/>
</dbReference>
<dbReference type="Pfam" id="PF07690">
    <property type="entry name" value="MFS_1"/>
    <property type="match status" value="2"/>
</dbReference>
<feature type="transmembrane region" description="Helical" evidence="7">
    <location>
        <begin position="191"/>
        <end position="209"/>
    </location>
</feature>
<comment type="caution">
    <text evidence="9">The sequence shown here is derived from an EMBL/GenBank/DDBJ whole genome shotgun (WGS) entry which is preliminary data.</text>
</comment>
<feature type="transmembrane region" description="Helical" evidence="7">
    <location>
        <begin position="375"/>
        <end position="397"/>
    </location>
</feature>
<feature type="transmembrane region" description="Helical" evidence="7">
    <location>
        <begin position="102"/>
        <end position="118"/>
    </location>
</feature>
<feature type="transmembrane region" description="Helical" evidence="7">
    <location>
        <begin position="243"/>
        <end position="262"/>
    </location>
</feature>
<evidence type="ECO:0000256" key="7">
    <source>
        <dbReference type="SAM" id="Phobius"/>
    </source>
</evidence>
<dbReference type="PROSITE" id="PS50850">
    <property type="entry name" value="MFS"/>
    <property type="match status" value="1"/>
</dbReference>
<keyword evidence="6 7" id="KW-0472">Membrane</keyword>
<dbReference type="PANTHER" id="PTHR23517">
    <property type="entry name" value="RESISTANCE PROTEIN MDTM, PUTATIVE-RELATED-RELATED"/>
    <property type="match status" value="1"/>
</dbReference>
<dbReference type="EMBL" id="JABANM010019824">
    <property type="protein sequence ID" value="KAF4723857.1"/>
    <property type="molecule type" value="Genomic_DNA"/>
</dbReference>
<reference evidence="9 10" key="1">
    <citation type="submission" date="2020-04" db="EMBL/GenBank/DDBJ databases">
        <title>Perkinsus olseni comparative genomics.</title>
        <authorList>
            <person name="Bogema D.R."/>
        </authorList>
    </citation>
    <scope>NUCLEOTIDE SEQUENCE [LARGE SCALE GENOMIC DNA]</scope>
    <source>
        <strain evidence="9">ATCC PRA-205</strain>
    </source>
</reference>
<keyword evidence="2" id="KW-0813">Transport</keyword>
<feature type="domain" description="Major facilitator superfamily (MFS) profile" evidence="8">
    <location>
        <begin position="34"/>
        <end position="428"/>
    </location>
</feature>
<feature type="transmembrane region" description="Helical" evidence="7">
    <location>
        <begin position="310"/>
        <end position="329"/>
    </location>
</feature>
<protein>
    <recommendedName>
        <fullName evidence="8">Major facilitator superfamily (MFS) profile domain-containing protein</fullName>
    </recommendedName>
</protein>
<dbReference type="PROSITE" id="PS00216">
    <property type="entry name" value="SUGAR_TRANSPORT_1"/>
    <property type="match status" value="1"/>
</dbReference>
<accession>A0A7J6RT76</accession>
<comment type="subcellular location">
    <subcellularLocation>
        <location evidence="1">Cell membrane</location>
        <topology evidence="1">Multi-pass membrane protein</topology>
    </subcellularLocation>
</comment>
<dbReference type="InterPro" id="IPR001958">
    <property type="entry name" value="Tet-R_TetA/multi-R_MdtG-like"/>
</dbReference>
<evidence type="ECO:0000313" key="9">
    <source>
        <dbReference type="EMBL" id="KAF4723857.1"/>
    </source>
</evidence>
<evidence type="ECO:0000256" key="6">
    <source>
        <dbReference type="ARBA" id="ARBA00023136"/>
    </source>
</evidence>
<evidence type="ECO:0000256" key="4">
    <source>
        <dbReference type="ARBA" id="ARBA00022692"/>
    </source>
</evidence>
<gene>
    <name evidence="9" type="ORF">FOZ62_016692</name>
</gene>
<evidence type="ECO:0000313" key="10">
    <source>
        <dbReference type="Proteomes" id="UP000574390"/>
    </source>
</evidence>
<keyword evidence="5 7" id="KW-1133">Transmembrane helix</keyword>
<dbReference type="GO" id="GO:0022857">
    <property type="term" value="F:transmembrane transporter activity"/>
    <property type="evidence" value="ECO:0007669"/>
    <property type="project" value="InterPro"/>
</dbReference>
<dbReference type="Gene3D" id="1.20.1250.20">
    <property type="entry name" value="MFS general substrate transporter like domains"/>
    <property type="match status" value="1"/>
</dbReference>
<sequence length="436" mass="47155">MLNKDPLPVDDYYRLGFWQRFCYSIRHHPRRVAEVTLLFVMVFVEWMGITVIAPLTPWFIEKLSPDMDEGSAASIMVASYAIGTTLGSLISGPISDRVGRRPVLLTGLVLCATSYFLAANAWNIISFACFRALGGLATGNRPALVAYLVDTSDPRDLTFYGVLLSLSVNAGISIGPMIGGALALVTIEVPLYFFGGICSALFVLLFILLRESRQKLPANATNDDRRPTSSSPYAHQQAHPSKWLIPTTALLALIGFCAQYLLTGWSTVFGLLGAERYGLNSAQNGLALGLQACVIVVLCILYIPITEHLLSPALTGTVGLAISCLLVIVPFLHNVYWTAVLGTVVGVGCSLFFSGIAYFVNIISPGSRRGFLSSLLYTSSNLGAICGPIISGILYDADSARRAFPFYCFLALSFLATICCGIVDRGIKYTLRRLST</sequence>
<organism evidence="9 10">
    <name type="scientific">Perkinsus olseni</name>
    <name type="common">Perkinsus atlanticus</name>
    <dbReference type="NCBI Taxonomy" id="32597"/>
    <lineage>
        <taxon>Eukaryota</taxon>
        <taxon>Sar</taxon>
        <taxon>Alveolata</taxon>
        <taxon>Perkinsozoa</taxon>
        <taxon>Perkinsea</taxon>
        <taxon>Perkinsida</taxon>
        <taxon>Perkinsidae</taxon>
        <taxon>Perkinsus</taxon>
    </lineage>
</organism>
<dbReference type="InterPro" id="IPR011701">
    <property type="entry name" value="MFS"/>
</dbReference>
<proteinExistence type="predicted"/>
<feature type="transmembrane region" description="Helical" evidence="7">
    <location>
        <begin position="335"/>
        <end position="363"/>
    </location>
</feature>
<evidence type="ECO:0000256" key="3">
    <source>
        <dbReference type="ARBA" id="ARBA00022475"/>
    </source>
</evidence>
<dbReference type="InterPro" id="IPR020846">
    <property type="entry name" value="MFS_dom"/>
</dbReference>
<dbReference type="Proteomes" id="UP000574390">
    <property type="component" value="Unassembled WGS sequence"/>
</dbReference>
<feature type="transmembrane region" description="Helical" evidence="7">
    <location>
        <begin position="35"/>
        <end position="60"/>
    </location>
</feature>
<evidence type="ECO:0000256" key="1">
    <source>
        <dbReference type="ARBA" id="ARBA00004651"/>
    </source>
</evidence>
<dbReference type="GO" id="GO:0005886">
    <property type="term" value="C:plasma membrane"/>
    <property type="evidence" value="ECO:0007669"/>
    <property type="project" value="UniProtKB-SubCell"/>
</dbReference>
<keyword evidence="3" id="KW-1003">Cell membrane</keyword>
<dbReference type="SUPFAM" id="SSF103473">
    <property type="entry name" value="MFS general substrate transporter"/>
    <property type="match status" value="1"/>
</dbReference>
<feature type="transmembrane region" description="Helical" evidence="7">
    <location>
        <begin position="72"/>
        <end position="90"/>
    </location>
</feature>
<dbReference type="AlphaFoldDB" id="A0A7J6RT76"/>
<keyword evidence="4 7" id="KW-0812">Transmembrane</keyword>
<dbReference type="PANTHER" id="PTHR23517:SF3">
    <property type="entry name" value="INTEGRAL MEMBRANE TRANSPORT PROTEIN"/>
    <property type="match status" value="1"/>
</dbReference>
<dbReference type="InterPro" id="IPR036259">
    <property type="entry name" value="MFS_trans_sf"/>
</dbReference>
<evidence type="ECO:0000256" key="5">
    <source>
        <dbReference type="ARBA" id="ARBA00022989"/>
    </source>
</evidence>
<name>A0A7J6RT76_PEROL</name>
<feature type="transmembrane region" description="Helical" evidence="7">
    <location>
        <begin position="282"/>
        <end position="303"/>
    </location>
</feature>
<dbReference type="InterPro" id="IPR050171">
    <property type="entry name" value="MFS_Transporters"/>
</dbReference>